<gene>
    <name evidence="1" type="ORF">GOCE00092_LOCUS1204</name>
</gene>
<dbReference type="AlphaFoldDB" id="A0A7S1UMK5"/>
<name>A0A7S1UMK5_9STRA</name>
<sequence length="144" mass="16086">MLFNFHRSISARSLCRTRWELVVLRIRFGVVFVVCEISSGLMHHQIYRPVCDLAFSIGHGSDRRHRLFVGFGNIGNLLSGSGRSLELTTKHVLNLSTCFTSQLALVCKQTTACLVGRGWSDGSRIAVGWGRMLNSFLLGFIIDL</sequence>
<protein>
    <submittedName>
        <fullName evidence="1">Uncharacterized protein</fullName>
    </submittedName>
</protein>
<dbReference type="EMBL" id="HBGK01002209">
    <property type="protein sequence ID" value="CAD9272297.1"/>
    <property type="molecule type" value="Transcribed_RNA"/>
</dbReference>
<proteinExistence type="predicted"/>
<organism evidence="1">
    <name type="scientific">Grammatophora oceanica</name>
    <dbReference type="NCBI Taxonomy" id="210454"/>
    <lineage>
        <taxon>Eukaryota</taxon>
        <taxon>Sar</taxon>
        <taxon>Stramenopiles</taxon>
        <taxon>Ochrophyta</taxon>
        <taxon>Bacillariophyta</taxon>
        <taxon>Fragilariophyceae</taxon>
        <taxon>Fragilariophycidae</taxon>
        <taxon>Rhabdonematales</taxon>
        <taxon>Grammatophoraceae</taxon>
        <taxon>Grammatophora</taxon>
    </lineage>
</organism>
<reference evidence="1" key="1">
    <citation type="submission" date="2021-01" db="EMBL/GenBank/DDBJ databases">
        <authorList>
            <person name="Corre E."/>
            <person name="Pelletier E."/>
            <person name="Niang G."/>
            <person name="Scheremetjew M."/>
            <person name="Finn R."/>
            <person name="Kale V."/>
            <person name="Holt S."/>
            <person name="Cochrane G."/>
            <person name="Meng A."/>
            <person name="Brown T."/>
            <person name="Cohen L."/>
        </authorList>
    </citation>
    <scope>NUCLEOTIDE SEQUENCE</scope>
    <source>
        <strain evidence="1">CCMP 410</strain>
    </source>
</reference>
<evidence type="ECO:0000313" key="1">
    <source>
        <dbReference type="EMBL" id="CAD9272297.1"/>
    </source>
</evidence>
<accession>A0A7S1UMK5</accession>